<dbReference type="GO" id="GO:0009411">
    <property type="term" value="P:response to UV"/>
    <property type="evidence" value="ECO:0007669"/>
    <property type="project" value="TreeGrafter"/>
</dbReference>
<accession>A0A0B0PS57</accession>
<reference evidence="5" key="1">
    <citation type="submission" date="2014-09" db="EMBL/GenBank/DDBJ databases">
        <title>G. arboreum L. cv. AKA8401 A2 genome assembly version 1.0.</title>
        <authorList>
            <person name="Mudge J."/>
            <person name="Ramaraj T."/>
            <person name="Lindquist I.E."/>
            <person name="Bharti A.K."/>
            <person name="Sundararajan A."/>
            <person name="Cameron C.T."/>
            <person name="Woodward J.E."/>
            <person name="May G.D."/>
            <person name="Brubaker C."/>
            <person name="Broadhvest J."/>
            <person name="Wilkins T.A."/>
        </authorList>
    </citation>
    <scope>NUCLEOTIDE SEQUENCE</scope>
</reference>
<dbReference type="EC" id="2.7.7.102" evidence="3"/>
<dbReference type="Pfam" id="PF03121">
    <property type="entry name" value="Herpes_UL52"/>
    <property type="match status" value="1"/>
</dbReference>
<dbReference type="Proteomes" id="UP000032142">
    <property type="component" value="Unassembled WGS sequence"/>
</dbReference>
<dbReference type="GO" id="GO:0003682">
    <property type="term" value="F:chromatin binding"/>
    <property type="evidence" value="ECO:0007669"/>
    <property type="project" value="TreeGrafter"/>
</dbReference>
<evidence type="ECO:0000256" key="4">
    <source>
        <dbReference type="ARBA" id="ARBA00047303"/>
    </source>
</evidence>
<dbReference type="InterPro" id="IPR044917">
    <property type="entry name" value="PRIMPOL"/>
</dbReference>
<evidence type="ECO:0000313" key="6">
    <source>
        <dbReference type="EMBL" id="KHG30679.1"/>
    </source>
</evidence>
<sequence>MFMTSLICKMDDDCEKLLVCKMELDCVKTLQFETEVTSNFGRYCRAPENTGISDVSTTYQTGKSPFPYLDEFIVSIASTGNVPVMYVVDMRRAAYYQKCYDPDCKGYRSPLRPIPTDCVPDSSFFFDSSDDGSFTSNNLEYRYVNNDEGRVLLYSNEGDLDYCTKDSWWLEAIKVADHIESKPERLMLDDTENMNDEDDEWWMAAERTATQVELTHSG</sequence>
<comment type="catalytic activity">
    <reaction evidence="4">
        <text>DNA(n) + a 2'-deoxyribonucleoside 5'-triphosphate = DNA(n+1) + diphosphate</text>
        <dbReference type="Rhea" id="RHEA:22508"/>
        <dbReference type="Rhea" id="RHEA-COMP:17339"/>
        <dbReference type="Rhea" id="RHEA-COMP:17340"/>
        <dbReference type="ChEBI" id="CHEBI:33019"/>
        <dbReference type="ChEBI" id="CHEBI:61560"/>
        <dbReference type="ChEBI" id="CHEBI:173112"/>
        <dbReference type="EC" id="2.7.7.7"/>
    </reaction>
    <physiologicalReaction direction="left-to-right" evidence="4">
        <dbReference type="Rhea" id="RHEA:22509"/>
    </physiologicalReaction>
</comment>
<dbReference type="GO" id="GO:0006264">
    <property type="term" value="P:mitochondrial DNA replication"/>
    <property type="evidence" value="ECO:0007669"/>
    <property type="project" value="TreeGrafter"/>
</dbReference>
<organism evidence="5 7">
    <name type="scientific">Gossypium arboreum</name>
    <name type="common">Tree cotton</name>
    <name type="synonym">Gossypium nanking</name>
    <dbReference type="NCBI Taxonomy" id="29729"/>
    <lineage>
        <taxon>Eukaryota</taxon>
        <taxon>Viridiplantae</taxon>
        <taxon>Streptophyta</taxon>
        <taxon>Embryophyta</taxon>
        <taxon>Tracheophyta</taxon>
        <taxon>Spermatophyta</taxon>
        <taxon>Magnoliopsida</taxon>
        <taxon>eudicotyledons</taxon>
        <taxon>Gunneridae</taxon>
        <taxon>Pentapetalae</taxon>
        <taxon>rosids</taxon>
        <taxon>malvids</taxon>
        <taxon>Malvales</taxon>
        <taxon>Malvaceae</taxon>
        <taxon>Malvoideae</taxon>
        <taxon>Gossypium</taxon>
    </lineage>
</organism>
<dbReference type="GO" id="GO:0042276">
    <property type="term" value="P:error-prone translesion synthesis"/>
    <property type="evidence" value="ECO:0007669"/>
    <property type="project" value="InterPro"/>
</dbReference>
<comment type="catalytic activity">
    <reaction evidence="2">
        <text>ssDNA + n NTP = ssDNA/pppN(pN)n-1 hybrid + (n-1) diphosphate.</text>
        <dbReference type="EC" id="2.7.7.102"/>
    </reaction>
</comment>
<dbReference type="EMBL" id="KN442568">
    <property type="protein sequence ID" value="KHG27835.1"/>
    <property type="molecule type" value="Genomic_DNA"/>
</dbReference>
<proteinExistence type="predicted"/>
<protein>
    <recommendedName>
        <fullName evidence="1">DNA-directed primase/polymerase protein</fullName>
        <ecNumber evidence="3">2.7.7.102</ecNumber>
    </recommendedName>
</protein>
<dbReference type="GO" id="GO:0005634">
    <property type="term" value="C:nucleus"/>
    <property type="evidence" value="ECO:0007669"/>
    <property type="project" value="TreeGrafter"/>
</dbReference>
<evidence type="ECO:0000313" key="7">
    <source>
        <dbReference type="Proteomes" id="UP000032142"/>
    </source>
</evidence>
<dbReference type="PANTHER" id="PTHR31399:SF0">
    <property type="entry name" value="DNA-DIRECTED PRIMASE_POLYMERASE PROTEIN"/>
    <property type="match status" value="1"/>
</dbReference>
<keyword evidence="7" id="KW-1185">Reference proteome</keyword>
<evidence type="ECO:0000256" key="3">
    <source>
        <dbReference type="ARBA" id="ARBA00044768"/>
    </source>
</evidence>
<dbReference type="AlphaFoldDB" id="A0A0B0PS57"/>
<dbReference type="EMBL" id="KN459225">
    <property type="protein sequence ID" value="KHG30679.1"/>
    <property type="molecule type" value="Genomic_DNA"/>
</dbReference>
<gene>
    <name evidence="5" type="ORF">F383_12161</name>
    <name evidence="6" type="ORF">F383_15744</name>
</gene>
<evidence type="ECO:0000256" key="2">
    <source>
        <dbReference type="ARBA" id="ARBA00044677"/>
    </source>
</evidence>
<dbReference type="GO" id="GO:0003887">
    <property type="term" value="F:DNA-directed DNA polymerase activity"/>
    <property type="evidence" value="ECO:0007669"/>
    <property type="project" value="UniProtKB-EC"/>
</dbReference>
<dbReference type="GO" id="GO:0005759">
    <property type="term" value="C:mitochondrial matrix"/>
    <property type="evidence" value="ECO:0007669"/>
    <property type="project" value="TreeGrafter"/>
</dbReference>
<dbReference type="PANTHER" id="PTHR31399">
    <property type="entry name" value="DNA-DIRECTED PRIMASE / POLYMERASE PROTEIN"/>
    <property type="match status" value="1"/>
</dbReference>
<reference evidence="7" key="2">
    <citation type="submission" date="2014-09" db="EMBL/GenBank/DDBJ databases">
        <authorList>
            <person name="Mudge J."/>
            <person name="Ramaraj T."/>
            <person name="Lindquist I.E."/>
            <person name="Bharti A.K."/>
            <person name="Sundararajan A."/>
            <person name="Cameron C.T."/>
            <person name="Woodward J.E."/>
            <person name="May G.D."/>
            <person name="Brubaker C."/>
            <person name="Broadhvest J."/>
            <person name="Wilkins T.A."/>
        </authorList>
    </citation>
    <scope>NUCLEOTIDE SEQUENCE</scope>
    <source>
        <strain evidence="7">cv. AKA8401</strain>
    </source>
</reference>
<evidence type="ECO:0000313" key="5">
    <source>
        <dbReference type="EMBL" id="KHG27835.1"/>
    </source>
</evidence>
<name>A0A0B0PS57_GOSAR</name>
<dbReference type="GO" id="GO:0031297">
    <property type="term" value="P:replication fork processing"/>
    <property type="evidence" value="ECO:0007669"/>
    <property type="project" value="TreeGrafter"/>
</dbReference>
<evidence type="ECO:0000256" key="1">
    <source>
        <dbReference type="ARBA" id="ARBA00026139"/>
    </source>
</evidence>